<dbReference type="PANTHER" id="PTHR40027:SF1">
    <property type="entry name" value="CELL DIVISION PROTEIN DIVIC"/>
    <property type="match status" value="1"/>
</dbReference>
<protein>
    <submittedName>
        <fullName evidence="3">Septum formation initiator family protein</fullName>
    </submittedName>
</protein>
<comment type="caution">
    <text evidence="3">The sequence shown here is derived from an EMBL/GenBank/DDBJ whole genome shotgun (WGS) entry which is preliminary data.</text>
</comment>
<dbReference type="PANTHER" id="PTHR40027">
    <property type="entry name" value="CELL DIVISION PROTEIN DIVIC"/>
    <property type="match status" value="1"/>
</dbReference>
<keyword evidence="2" id="KW-0472">Membrane</keyword>
<feature type="region of interest" description="Disordered" evidence="1">
    <location>
        <begin position="60"/>
        <end position="86"/>
    </location>
</feature>
<feature type="compositionally biased region" description="Basic and acidic residues" evidence="1">
    <location>
        <begin position="66"/>
        <end position="84"/>
    </location>
</feature>
<dbReference type="RefSeq" id="WP_377775945.1">
    <property type="nucleotide sequence ID" value="NZ_JBHUOQ010000007.1"/>
</dbReference>
<dbReference type="InterPro" id="IPR039076">
    <property type="entry name" value="DivIC"/>
</dbReference>
<organism evidence="3 4">
    <name type="scientific">Corticicoccus populi</name>
    <dbReference type="NCBI Taxonomy" id="1812821"/>
    <lineage>
        <taxon>Bacteria</taxon>
        <taxon>Bacillati</taxon>
        <taxon>Bacillota</taxon>
        <taxon>Bacilli</taxon>
        <taxon>Bacillales</taxon>
        <taxon>Staphylococcaceae</taxon>
        <taxon>Corticicoccus</taxon>
    </lineage>
</organism>
<keyword evidence="4" id="KW-1185">Reference proteome</keyword>
<feature type="compositionally biased region" description="Low complexity" evidence="1">
    <location>
        <begin position="127"/>
        <end position="136"/>
    </location>
</feature>
<keyword evidence="2" id="KW-1133">Transmembrane helix</keyword>
<reference evidence="4" key="1">
    <citation type="journal article" date="2019" name="Int. J. Syst. Evol. Microbiol.">
        <title>The Global Catalogue of Microorganisms (GCM) 10K type strain sequencing project: providing services to taxonomists for standard genome sequencing and annotation.</title>
        <authorList>
            <consortium name="The Broad Institute Genomics Platform"/>
            <consortium name="The Broad Institute Genome Sequencing Center for Infectious Disease"/>
            <person name="Wu L."/>
            <person name="Ma J."/>
        </authorList>
    </citation>
    <scope>NUCLEOTIDE SEQUENCE [LARGE SCALE GENOMIC DNA]</scope>
    <source>
        <strain evidence="4">KCTC 33575</strain>
    </source>
</reference>
<dbReference type="Pfam" id="PF04977">
    <property type="entry name" value="DivIC"/>
    <property type="match status" value="1"/>
</dbReference>
<gene>
    <name evidence="3" type="ORF">ACFSX4_14155</name>
</gene>
<dbReference type="Proteomes" id="UP001597519">
    <property type="component" value="Unassembled WGS sequence"/>
</dbReference>
<dbReference type="InterPro" id="IPR007060">
    <property type="entry name" value="FtsL/DivIC"/>
</dbReference>
<evidence type="ECO:0000256" key="1">
    <source>
        <dbReference type="SAM" id="MobiDB-lite"/>
    </source>
</evidence>
<name>A0ABW5X1E0_9STAP</name>
<keyword evidence="2" id="KW-0812">Transmembrane</keyword>
<dbReference type="EMBL" id="JBHUOQ010000007">
    <property type="protein sequence ID" value="MFD2831614.1"/>
    <property type="molecule type" value="Genomic_DNA"/>
</dbReference>
<feature type="region of interest" description="Disordered" evidence="1">
    <location>
        <begin position="115"/>
        <end position="136"/>
    </location>
</feature>
<evidence type="ECO:0000313" key="4">
    <source>
        <dbReference type="Proteomes" id="UP001597519"/>
    </source>
</evidence>
<evidence type="ECO:0000313" key="3">
    <source>
        <dbReference type="EMBL" id="MFD2831614.1"/>
    </source>
</evidence>
<sequence length="136" mass="15556">MNNKVIRMINSYTKKRERDRAQTQGENQVSRKRTMVFGGLMLVICAVLLIIAMGQKSENGTLSTELADRETTLEERQDESRDLEQQITQLNDDNYIMRIARSEFFMSEEGEIIFNFSEGSGDEAEENSSNSSNSEE</sequence>
<accession>A0ABW5X1E0</accession>
<evidence type="ECO:0000256" key="2">
    <source>
        <dbReference type="SAM" id="Phobius"/>
    </source>
</evidence>
<feature type="transmembrane region" description="Helical" evidence="2">
    <location>
        <begin position="35"/>
        <end position="54"/>
    </location>
</feature>
<proteinExistence type="predicted"/>